<feature type="transmembrane region" description="Helical" evidence="1">
    <location>
        <begin position="17"/>
        <end position="35"/>
    </location>
</feature>
<keyword evidence="1" id="KW-0472">Membrane</keyword>
<feature type="transmembrane region" description="Helical" evidence="1">
    <location>
        <begin position="78"/>
        <end position="99"/>
    </location>
</feature>
<accession>A0A4R2KRU1</accession>
<gene>
    <name evidence="2" type="ORF">EV214_10826</name>
</gene>
<dbReference type="AlphaFoldDB" id="A0A4R2KRU1"/>
<keyword evidence="3" id="KW-1185">Reference proteome</keyword>
<dbReference type="OrthoDB" id="1954669at2"/>
<name>A0A4R2KRU1_9FIRM</name>
<dbReference type="EMBL" id="SLWV01000008">
    <property type="protein sequence ID" value="TCO76424.1"/>
    <property type="molecule type" value="Genomic_DNA"/>
</dbReference>
<dbReference type="RefSeq" id="WP_132244362.1">
    <property type="nucleotide sequence ID" value="NZ_SLWV01000008.1"/>
</dbReference>
<organism evidence="2 3">
    <name type="scientific">Marinisporobacter balticus</name>
    <dbReference type="NCBI Taxonomy" id="2018667"/>
    <lineage>
        <taxon>Bacteria</taxon>
        <taxon>Bacillati</taxon>
        <taxon>Bacillota</taxon>
        <taxon>Clostridia</taxon>
        <taxon>Peptostreptococcales</taxon>
        <taxon>Thermotaleaceae</taxon>
        <taxon>Marinisporobacter</taxon>
    </lineage>
</organism>
<reference evidence="2 3" key="1">
    <citation type="submission" date="2019-03" db="EMBL/GenBank/DDBJ databases">
        <title>Genomic Encyclopedia of Type Strains, Phase IV (KMG-IV): sequencing the most valuable type-strain genomes for metagenomic binning, comparative biology and taxonomic classification.</title>
        <authorList>
            <person name="Goeker M."/>
        </authorList>
    </citation>
    <scope>NUCLEOTIDE SEQUENCE [LARGE SCALE GENOMIC DNA]</scope>
    <source>
        <strain evidence="2 3">DSM 102940</strain>
    </source>
</reference>
<dbReference type="Proteomes" id="UP000294919">
    <property type="component" value="Unassembled WGS sequence"/>
</dbReference>
<comment type="caution">
    <text evidence="2">The sequence shown here is derived from an EMBL/GenBank/DDBJ whole genome shotgun (WGS) entry which is preliminary data.</text>
</comment>
<proteinExistence type="predicted"/>
<keyword evidence="1" id="KW-0812">Transmembrane</keyword>
<sequence>MGVEEASKALTLFNMEFLSSVTAMILAVNLITQVIKEVFLRENIGQRIPKIITLLASTMVVSAYHYRLWIKSPVIFDYSIIELLFLIFLNSIFIAALSMGNYKVLNLTKDKEVRKMKEQMVINEVKLQKNHEEKEDFGELF</sequence>
<keyword evidence="1" id="KW-1133">Transmembrane helix</keyword>
<evidence type="ECO:0000313" key="2">
    <source>
        <dbReference type="EMBL" id="TCO76424.1"/>
    </source>
</evidence>
<evidence type="ECO:0000313" key="3">
    <source>
        <dbReference type="Proteomes" id="UP000294919"/>
    </source>
</evidence>
<protein>
    <submittedName>
        <fullName evidence="2">Uncharacterized protein</fullName>
    </submittedName>
</protein>
<evidence type="ECO:0000256" key="1">
    <source>
        <dbReference type="SAM" id="Phobius"/>
    </source>
</evidence>
<feature type="transmembrane region" description="Helical" evidence="1">
    <location>
        <begin position="47"/>
        <end position="66"/>
    </location>
</feature>